<evidence type="ECO:0000256" key="3">
    <source>
        <dbReference type="ARBA" id="ARBA00004906"/>
    </source>
</evidence>
<evidence type="ECO:0000256" key="15">
    <source>
        <dbReference type="PROSITE-ProRule" id="PRU00175"/>
    </source>
</evidence>
<evidence type="ECO:0000256" key="16">
    <source>
        <dbReference type="SAM" id="Phobius"/>
    </source>
</evidence>
<evidence type="ECO:0000256" key="8">
    <source>
        <dbReference type="ARBA" id="ARBA00022729"/>
    </source>
</evidence>
<keyword evidence="6 16" id="KW-0812">Transmembrane</keyword>
<reference evidence="19 20" key="1">
    <citation type="submission" date="2024-03" db="EMBL/GenBank/DDBJ databases">
        <authorList>
            <person name="Gkanogiannis A."/>
            <person name="Becerra Lopez-Lavalle L."/>
        </authorList>
    </citation>
    <scope>NUCLEOTIDE SEQUENCE [LARGE SCALE GENOMIC DNA]</scope>
</reference>
<feature type="signal peptide" evidence="17">
    <location>
        <begin position="1"/>
        <end position="16"/>
    </location>
</feature>
<feature type="transmembrane region" description="Helical" evidence="16">
    <location>
        <begin position="225"/>
        <end position="248"/>
    </location>
</feature>
<comment type="subcellular location">
    <subcellularLocation>
        <location evidence="2">Membrane</location>
        <topology evidence="2">Single-pass membrane protein</topology>
    </subcellularLocation>
</comment>
<comment type="similarity">
    <text evidence="14">Belongs to the RING-type zinc finger family. ATL subfamily.</text>
</comment>
<dbReference type="Pfam" id="PF13639">
    <property type="entry name" value="zf-RING_2"/>
    <property type="match status" value="1"/>
</dbReference>
<dbReference type="Pfam" id="PF13947">
    <property type="entry name" value="GUB_WAK_bind"/>
    <property type="match status" value="1"/>
</dbReference>
<evidence type="ECO:0000256" key="12">
    <source>
        <dbReference type="ARBA" id="ARBA00022989"/>
    </source>
</evidence>
<evidence type="ECO:0000256" key="1">
    <source>
        <dbReference type="ARBA" id="ARBA00000900"/>
    </source>
</evidence>
<keyword evidence="20" id="KW-1185">Reference proteome</keyword>
<keyword evidence="12 16" id="KW-1133">Transmembrane helix</keyword>
<evidence type="ECO:0000313" key="20">
    <source>
        <dbReference type="Proteomes" id="UP001642487"/>
    </source>
</evidence>
<proteinExistence type="inferred from homology"/>
<dbReference type="SMART" id="SM00184">
    <property type="entry name" value="RING"/>
    <property type="match status" value="1"/>
</dbReference>
<keyword evidence="11" id="KW-0862">Zinc</keyword>
<organism evidence="19 20">
    <name type="scientific">Citrullus colocynthis</name>
    <name type="common">colocynth</name>
    <dbReference type="NCBI Taxonomy" id="252529"/>
    <lineage>
        <taxon>Eukaryota</taxon>
        <taxon>Viridiplantae</taxon>
        <taxon>Streptophyta</taxon>
        <taxon>Embryophyta</taxon>
        <taxon>Tracheophyta</taxon>
        <taxon>Spermatophyta</taxon>
        <taxon>Magnoliopsida</taxon>
        <taxon>eudicotyledons</taxon>
        <taxon>Gunneridae</taxon>
        <taxon>Pentapetalae</taxon>
        <taxon>rosids</taxon>
        <taxon>fabids</taxon>
        <taxon>Cucurbitales</taxon>
        <taxon>Cucurbitaceae</taxon>
        <taxon>Benincaseae</taxon>
        <taxon>Citrullus</taxon>
    </lineage>
</organism>
<dbReference type="Gene3D" id="3.30.40.10">
    <property type="entry name" value="Zinc/RING finger domain, C3HC4 (zinc finger)"/>
    <property type="match status" value="1"/>
</dbReference>
<dbReference type="SUPFAM" id="SSF57850">
    <property type="entry name" value="RING/U-box"/>
    <property type="match status" value="1"/>
</dbReference>
<evidence type="ECO:0000256" key="13">
    <source>
        <dbReference type="ARBA" id="ARBA00023136"/>
    </source>
</evidence>
<evidence type="ECO:0000256" key="9">
    <source>
        <dbReference type="ARBA" id="ARBA00022771"/>
    </source>
</evidence>
<evidence type="ECO:0000256" key="2">
    <source>
        <dbReference type="ARBA" id="ARBA00004167"/>
    </source>
</evidence>
<dbReference type="Proteomes" id="UP001642487">
    <property type="component" value="Chromosome 3"/>
</dbReference>
<keyword evidence="9 15" id="KW-0863">Zinc-finger</keyword>
<evidence type="ECO:0000259" key="18">
    <source>
        <dbReference type="PROSITE" id="PS50089"/>
    </source>
</evidence>
<accession>A0ABP0YCI1</accession>
<keyword evidence="13 16" id="KW-0472">Membrane</keyword>
<evidence type="ECO:0000256" key="6">
    <source>
        <dbReference type="ARBA" id="ARBA00022692"/>
    </source>
</evidence>
<protein>
    <recommendedName>
        <fullName evidence="4">RING-type E3 ubiquitin transferase</fullName>
        <ecNumber evidence="4">2.3.2.27</ecNumber>
    </recommendedName>
</protein>
<evidence type="ECO:0000313" key="19">
    <source>
        <dbReference type="EMBL" id="CAK9318193.1"/>
    </source>
</evidence>
<evidence type="ECO:0000256" key="10">
    <source>
        <dbReference type="ARBA" id="ARBA00022786"/>
    </source>
</evidence>
<feature type="domain" description="RING-type" evidence="18">
    <location>
        <begin position="305"/>
        <end position="347"/>
    </location>
</feature>
<evidence type="ECO:0000256" key="4">
    <source>
        <dbReference type="ARBA" id="ARBA00012483"/>
    </source>
</evidence>
<evidence type="ECO:0000256" key="7">
    <source>
        <dbReference type="ARBA" id="ARBA00022723"/>
    </source>
</evidence>
<dbReference type="PANTHER" id="PTHR46279">
    <property type="entry name" value="RING/U-BOX SUPERFAMILY PROTEIN"/>
    <property type="match status" value="1"/>
</dbReference>
<feature type="chain" id="PRO_5047244143" description="RING-type E3 ubiquitin transferase" evidence="17">
    <location>
        <begin position="17"/>
        <end position="359"/>
    </location>
</feature>
<keyword evidence="7" id="KW-0479">Metal-binding</keyword>
<name>A0ABP0YCI1_9ROSI</name>
<dbReference type="InterPro" id="IPR013083">
    <property type="entry name" value="Znf_RING/FYVE/PHD"/>
</dbReference>
<dbReference type="PROSITE" id="PS50089">
    <property type="entry name" value="ZF_RING_2"/>
    <property type="match status" value="1"/>
</dbReference>
<dbReference type="EC" id="2.3.2.27" evidence="4"/>
<comment type="catalytic activity">
    <reaction evidence="1">
        <text>S-ubiquitinyl-[E2 ubiquitin-conjugating enzyme]-L-cysteine + [acceptor protein]-L-lysine = [E2 ubiquitin-conjugating enzyme]-L-cysteine + N(6)-ubiquitinyl-[acceptor protein]-L-lysine.</text>
        <dbReference type="EC" id="2.3.2.27"/>
    </reaction>
</comment>
<dbReference type="InterPro" id="IPR001841">
    <property type="entry name" value="Znf_RING"/>
</dbReference>
<evidence type="ECO:0000256" key="5">
    <source>
        <dbReference type="ARBA" id="ARBA00022679"/>
    </source>
</evidence>
<evidence type="ECO:0000256" key="14">
    <source>
        <dbReference type="ARBA" id="ARBA00024209"/>
    </source>
</evidence>
<evidence type="ECO:0000256" key="11">
    <source>
        <dbReference type="ARBA" id="ARBA00022833"/>
    </source>
</evidence>
<dbReference type="EMBL" id="OZ021737">
    <property type="protein sequence ID" value="CAK9318193.1"/>
    <property type="molecule type" value="Genomic_DNA"/>
</dbReference>
<dbReference type="PANTHER" id="PTHR46279:SF10">
    <property type="entry name" value="RING-TYPE E3 UBIQUITIN TRANSFERASE"/>
    <property type="match status" value="1"/>
</dbReference>
<keyword evidence="8 17" id="KW-0732">Signal</keyword>
<sequence>MILHLLFFSFFNLAISSEFCFDSSCIGDSQTIRFPFQIANGQPKSCGYPGFDLSCHATGKPLLHLPPSGDFSVQNIDYKNQEIKINDPYNCLPKKILSLNLSGSPFLKKNTQNFTFFNCSSHYLPYWNIDPIYCLSSYSYTVYASSSPLFIHMFASNCVTIKTVSVPSSSYYSSKLSDELLLKWENPDCRTCESIGQRCELKPSSSHAIQCTHSSQGRSKFSANVVSIAMGGVAATICFLGLLCCLCIKMNFPQTGTHSSSNEAHWTIFSWRRVSIGLDGPTIDSYPKFVLDESLRLPKPNNNICPICLAQYRPKEIVKTIPNCQHYFHECCIDEWLRLNASCPVCRKSAIQSPPSNPP</sequence>
<dbReference type="InterPro" id="IPR046948">
    <property type="entry name" value="ATL20-22-like"/>
</dbReference>
<comment type="pathway">
    <text evidence="3">Protein modification; protein ubiquitination.</text>
</comment>
<keyword evidence="10" id="KW-0833">Ubl conjugation pathway</keyword>
<keyword evidence="5" id="KW-0808">Transferase</keyword>
<dbReference type="InterPro" id="IPR025287">
    <property type="entry name" value="WAK_GUB"/>
</dbReference>
<gene>
    <name evidence="19" type="ORF">CITCOLO1_LOCUS10153</name>
</gene>
<evidence type="ECO:0000256" key="17">
    <source>
        <dbReference type="SAM" id="SignalP"/>
    </source>
</evidence>